<gene>
    <name evidence="1" type="ORF">SAMN05216268_1682</name>
</gene>
<reference evidence="2" key="1">
    <citation type="submission" date="2016-11" db="EMBL/GenBank/DDBJ databases">
        <authorList>
            <person name="Jaros S."/>
            <person name="Januszkiewicz K."/>
            <person name="Wedrychowicz H."/>
        </authorList>
    </citation>
    <scope>NUCLEOTIDE SEQUENCE [LARGE SCALE GENOMIC DNA]</scope>
    <source>
        <strain evidence="2">CGMCC 4.3555</strain>
    </source>
</reference>
<proteinExistence type="predicted"/>
<dbReference type="EMBL" id="FRBK01000068">
    <property type="protein sequence ID" value="SHN36126.1"/>
    <property type="molecule type" value="Genomic_DNA"/>
</dbReference>
<name>A0A9X8R0L1_9ACTN</name>
<dbReference type="AlphaFoldDB" id="A0A9X8R0L1"/>
<organism evidence="1 2">
    <name type="scientific">Streptomyces yunnanensis</name>
    <dbReference type="NCBI Taxonomy" id="156453"/>
    <lineage>
        <taxon>Bacteria</taxon>
        <taxon>Bacillati</taxon>
        <taxon>Actinomycetota</taxon>
        <taxon>Actinomycetes</taxon>
        <taxon>Kitasatosporales</taxon>
        <taxon>Streptomycetaceae</taxon>
        <taxon>Streptomyces</taxon>
    </lineage>
</organism>
<evidence type="ECO:0000313" key="1">
    <source>
        <dbReference type="EMBL" id="SHN36126.1"/>
    </source>
</evidence>
<evidence type="ECO:0000313" key="2">
    <source>
        <dbReference type="Proteomes" id="UP000184388"/>
    </source>
</evidence>
<comment type="caution">
    <text evidence="1">The sequence shown here is derived from an EMBL/GenBank/DDBJ whole genome shotgun (WGS) entry which is preliminary data.</text>
</comment>
<protein>
    <recommendedName>
        <fullName evidence="3">Transposase</fullName>
    </recommendedName>
</protein>
<sequence length="106" mass="11187">MSAIYTFIDAEKTTHDVAFLRRLLNVARSSFYAWRFAAKAGAARKAADDALAHEITVLHIASRKTHGVPRIHAELPRLGGGSTANTLNGSCASTASRAPTVANGAP</sequence>
<evidence type="ECO:0008006" key="3">
    <source>
        <dbReference type="Google" id="ProtNLM"/>
    </source>
</evidence>
<accession>A0A9X8R0L1</accession>
<dbReference type="Proteomes" id="UP000184388">
    <property type="component" value="Unassembled WGS sequence"/>
</dbReference>
<dbReference type="RefSeq" id="WP_079182493.1">
    <property type="nucleotide sequence ID" value="NZ_FRBK01000068.1"/>
</dbReference>